<dbReference type="InterPro" id="IPR000182">
    <property type="entry name" value="GNAT_dom"/>
</dbReference>
<dbReference type="GO" id="GO:0016747">
    <property type="term" value="F:acyltransferase activity, transferring groups other than amino-acyl groups"/>
    <property type="evidence" value="ECO:0007669"/>
    <property type="project" value="InterPro"/>
</dbReference>
<reference evidence="5" key="1">
    <citation type="submission" date="2024-05" db="EMBL/GenBank/DDBJ databases">
        <title>Herbiconiux sp. A18JL235.</title>
        <authorList>
            <person name="Zhang G."/>
        </authorList>
    </citation>
    <scope>NUCLEOTIDE SEQUENCE</scope>
    <source>
        <strain evidence="5">A18JL235</strain>
    </source>
</reference>
<dbReference type="CDD" id="cd04301">
    <property type="entry name" value="NAT_SF"/>
    <property type="match status" value="1"/>
</dbReference>
<feature type="domain" description="N-acetyltransferase" evidence="4">
    <location>
        <begin position="8"/>
        <end position="174"/>
    </location>
</feature>
<organism evidence="5">
    <name type="scientific">Herbiconiux sp. A18JL235</name>
    <dbReference type="NCBI Taxonomy" id="3152363"/>
    <lineage>
        <taxon>Bacteria</taxon>
        <taxon>Bacillati</taxon>
        <taxon>Actinomycetota</taxon>
        <taxon>Actinomycetes</taxon>
        <taxon>Micrococcales</taxon>
        <taxon>Microbacteriaceae</taxon>
        <taxon>Herbiconiux</taxon>
    </lineage>
</organism>
<feature type="region of interest" description="Disordered" evidence="3">
    <location>
        <begin position="41"/>
        <end position="61"/>
    </location>
</feature>
<dbReference type="EMBL" id="CP162511">
    <property type="protein sequence ID" value="XDI04461.1"/>
    <property type="molecule type" value="Genomic_DNA"/>
</dbReference>
<gene>
    <name evidence="5" type="ORF">ABFY20_14130</name>
</gene>
<evidence type="ECO:0000256" key="2">
    <source>
        <dbReference type="ARBA" id="ARBA00023315"/>
    </source>
</evidence>
<dbReference type="EC" id="2.3.1.-" evidence="5"/>
<evidence type="ECO:0000259" key="4">
    <source>
        <dbReference type="PROSITE" id="PS51186"/>
    </source>
</evidence>
<sequence length="178" mass="19433">MQSDVDSVTVREADVEGDDARAVSHLVEAYLVQTEAEKAERLGASASASASASVDGRDLPERYRSEVDDPRRAYADAIVLLAELAGEPVGVAVVQPSPDAREIKRVWVDPAARGRRVGSALLDAALDGHALPTRLTVWDWREAAVQLYRSRGFVEVPSWDDRPRLVCLERRPASASEE</sequence>
<dbReference type="PANTHER" id="PTHR43877">
    <property type="entry name" value="AMINOALKYLPHOSPHONATE N-ACETYLTRANSFERASE-RELATED-RELATED"/>
    <property type="match status" value="1"/>
</dbReference>
<dbReference type="Pfam" id="PF13508">
    <property type="entry name" value="Acetyltransf_7"/>
    <property type="match status" value="1"/>
</dbReference>
<evidence type="ECO:0000256" key="1">
    <source>
        <dbReference type="ARBA" id="ARBA00022679"/>
    </source>
</evidence>
<evidence type="ECO:0000313" key="5">
    <source>
        <dbReference type="EMBL" id="XDI04461.1"/>
    </source>
</evidence>
<dbReference type="InterPro" id="IPR050832">
    <property type="entry name" value="Bact_Acetyltransf"/>
</dbReference>
<name>A0AB39BE90_9MICO</name>
<proteinExistence type="predicted"/>
<evidence type="ECO:0000256" key="3">
    <source>
        <dbReference type="SAM" id="MobiDB-lite"/>
    </source>
</evidence>
<feature type="compositionally biased region" description="Low complexity" evidence="3">
    <location>
        <begin position="44"/>
        <end position="53"/>
    </location>
</feature>
<accession>A0AB39BE90</accession>
<keyword evidence="1 5" id="KW-0808">Transferase</keyword>
<protein>
    <submittedName>
        <fullName evidence="5">GNAT family N-acetyltransferase</fullName>
        <ecNumber evidence="5">2.3.1.-</ecNumber>
    </submittedName>
</protein>
<dbReference type="AlphaFoldDB" id="A0AB39BE90"/>
<dbReference type="InterPro" id="IPR016181">
    <property type="entry name" value="Acyl_CoA_acyltransferase"/>
</dbReference>
<dbReference type="PROSITE" id="PS51186">
    <property type="entry name" value="GNAT"/>
    <property type="match status" value="1"/>
</dbReference>
<dbReference type="SUPFAM" id="SSF55729">
    <property type="entry name" value="Acyl-CoA N-acyltransferases (Nat)"/>
    <property type="match status" value="1"/>
</dbReference>
<keyword evidence="2 5" id="KW-0012">Acyltransferase</keyword>
<dbReference type="RefSeq" id="WP_368496861.1">
    <property type="nucleotide sequence ID" value="NZ_CP162511.1"/>
</dbReference>
<dbReference type="Gene3D" id="3.40.630.30">
    <property type="match status" value="1"/>
</dbReference>
<dbReference type="PANTHER" id="PTHR43877:SF2">
    <property type="entry name" value="AMINOALKYLPHOSPHONATE N-ACETYLTRANSFERASE-RELATED"/>
    <property type="match status" value="1"/>
</dbReference>